<evidence type="ECO:0000256" key="2">
    <source>
        <dbReference type="SAM" id="MobiDB-lite"/>
    </source>
</evidence>
<reference evidence="3 4" key="2">
    <citation type="journal article" date="2012" name="Proc. Natl. Acad. Sci. U.S.A.">
        <title>Antigenic diversity is generated by distinct evolutionary mechanisms in African trypanosome species.</title>
        <authorList>
            <person name="Jackson A.P."/>
            <person name="Berry A."/>
            <person name="Aslett M."/>
            <person name="Allison H.C."/>
            <person name="Burton P."/>
            <person name="Vavrova-Anderson J."/>
            <person name="Brown R."/>
            <person name="Browne H."/>
            <person name="Corton N."/>
            <person name="Hauser H."/>
            <person name="Gamble J."/>
            <person name="Gilderthorp R."/>
            <person name="Marcello L."/>
            <person name="McQuillan J."/>
            <person name="Otto T.D."/>
            <person name="Quail M.A."/>
            <person name="Sanders M.J."/>
            <person name="van Tonder A."/>
            <person name="Ginger M.L."/>
            <person name="Field M.C."/>
            <person name="Barry J.D."/>
            <person name="Hertz-Fowler C."/>
            <person name="Berriman M."/>
        </authorList>
    </citation>
    <scope>NUCLEOTIDE SEQUENCE [LARGE SCALE GENOMIC DNA]</scope>
    <source>
        <strain evidence="3 4">IL3000</strain>
    </source>
</reference>
<sequence length="378" mass="41272">MNRTTPSRMAHAFLATSGIGSSQHGHRASVMGSGHSEEFTDCVAAPCEIPVVPTAERAVPACTTEDKCQAILAEVELMSDRLRMAVEERTQMEHKTQELMQRADTRVQQLEEMLRKKESELLFMRGSVEALKARVEYYQSRERRALEKDADCEDVQCNKTRKGGKVDRAVMFDGFLNDKGGSCGAADVPGISFPEKRSINKTEQSETQYNLTVLGSSGRSHVGHSALSWVKFLLERCFSGTDRTKPAEGESVRGTQIVSALSLLSDLQNQYSNPNTSPAAMNSLCTQFSNHIVALAEELNATLRPSLGSAAAGDAIVGTPVNEPPAHAEAAGKDPSLPDEESIMRCKKSLAEENLQLLQNLIAVESSSREAWNSLQEK</sequence>
<proteinExistence type="predicted"/>
<dbReference type="Proteomes" id="UP000000702">
    <property type="component" value="Unassembled WGS sequence"/>
</dbReference>
<name>F9WBN6_TRYCI</name>
<evidence type="ECO:0000256" key="1">
    <source>
        <dbReference type="SAM" id="Coils"/>
    </source>
</evidence>
<evidence type="ECO:0000313" key="4">
    <source>
        <dbReference type="Proteomes" id="UP000000702"/>
    </source>
</evidence>
<dbReference type="AlphaFoldDB" id="F9WBN6"/>
<feature type="region of interest" description="Disordered" evidence="2">
    <location>
        <begin position="318"/>
        <end position="340"/>
    </location>
</feature>
<protein>
    <submittedName>
        <fullName evidence="3">WGS project CAEQ00000000 data, annotated contig 2125</fullName>
    </submittedName>
</protein>
<dbReference type="OMA" id="PACTTED"/>
<accession>F9WBN6</accession>
<dbReference type="VEuPathDB" id="TriTrypDB:TcIL3000_0_52650"/>
<gene>
    <name evidence="3" type="ORF">TCIL3000_0_52650</name>
</gene>
<organism evidence="3 4">
    <name type="scientific">Trypanosoma congolense (strain IL3000)</name>
    <dbReference type="NCBI Taxonomy" id="1068625"/>
    <lineage>
        <taxon>Eukaryota</taxon>
        <taxon>Discoba</taxon>
        <taxon>Euglenozoa</taxon>
        <taxon>Kinetoplastea</taxon>
        <taxon>Metakinetoplastina</taxon>
        <taxon>Trypanosomatida</taxon>
        <taxon>Trypanosomatidae</taxon>
        <taxon>Trypanosoma</taxon>
        <taxon>Nannomonas</taxon>
    </lineage>
</organism>
<keyword evidence="1" id="KW-0175">Coiled coil</keyword>
<reference evidence="4" key="1">
    <citation type="submission" date="2011-07" db="EMBL/GenBank/DDBJ databases">
        <title>Divergent evolution of antigenic variation in African trypanosomes.</title>
        <authorList>
            <person name="Jackson A.P."/>
            <person name="Berry A."/>
            <person name="Allison H.C."/>
            <person name="Burton P."/>
            <person name="Anderson J."/>
            <person name="Aslett M."/>
            <person name="Brown R."/>
            <person name="Corton N."/>
            <person name="Harris D."/>
            <person name="Hauser H."/>
            <person name="Gamble J."/>
            <person name="Gilderthorp R."/>
            <person name="McQuillan J."/>
            <person name="Quail M.A."/>
            <person name="Sanders M."/>
            <person name="Van Tonder A."/>
            <person name="Ginger M.L."/>
            <person name="Donelson J.E."/>
            <person name="Field M.C."/>
            <person name="Barry J.D."/>
            <person name="Berriman M."/>
            <person name="Hertz-Fowler C."/>
        </authorList>
    </citation>
    <scope>NUCLEOTIDE SEQUENCE [LARGE SCALE GENOMIC DNA]</scope>
    <source>
        <strain evidence="4">IL3000</strain>
    </source>
</reference>
<keyword evidence="4" id="KW-1185">Reference proteome</keyword>
<evidence type="ECO:0000313" key="3">
    <source>
        <dbReference type="EMBL" id="CCD14669.1"/>
    </source>
</evidence>
<comment type="caution">
    <text evidence="3">The sequence shown here is derived from an EMBL/GenBank/DDBJ whole genome shotgun (WGS) entry which is preliminary data.</text>
</comment>
<feature type="coiled-coil region" evidence="1">
    <location>
        <begin position="93"/>
        <end position="120"/>
    </location>
</feature>
<dbReference type="EMBL" id="CAEQ01001603">
    <property type="protein sequence ID" value="CCD14669.1"/>
    <property type="molecule type" value="Genomic_DNA"/>
</dbReference>